<dbReference type="EMBL" id="JAVRRT010000001">
    <property type="protein sequence ID" value="KAK5175544.1"/>
    <property type="molecule type" value="Genomic_DNA"/>
</dbReference>
<dbReference type="AlphaFoldDB" id="A0AAV9PNP2"/>
<gene>
    <name evidence="2" type="ORF">LTR77_000683</name>
</gene>
<protein>
    <submittedName>
        <fullName evidence="2">Uncharacterized protein</fullName>
    </submittedName>
</protein>
<evidence type="ECO:0000256" key="1">
    <source>
        <dbReference type="SAM" id="MobiDB-lite"/>
    </source>
</evidence>
<sequence>MDNITEGGSSTRVGVCNEQPLPLAELPATPVPHPLPVWKGDEPQGLVEGYRHRSHVSERPPSIKPLDFDEAPLINRWSLLANRPKHQPGHAARPSISSPYAFRRIDQTEAQRLSLVPLRLGPVVLRESPVPPELHSPVERPADKTVKHERSESTEDLLPVDGRPQSYRAHRDSPFTRCQQRSSTVGPLPQPPQPAAIATEQRAAVFHEQRATRPSLSSRSSSSSLRRANGGDVSVASSLSSRPSNERMRPKRKRSQQSIRRGGSGNEDQELEKEVMELNTIVEERRAEAARTGTPDQHVAAIAPRMQVRARAETLNDIGSAFSRPITAQSYYRTPMASDTAVERPVLRRSASATLRASSRVSGWLSGIFPSASVSHLPSSEPFYKCQSSPRPLQRSVSHNSICTLTESESPSLTAASSPTTKGHSRSHTGESRVTPLSPAPTLCGYGELDAKKGKEDHWPVVMTPTSQVGLAL</sequence>
<feature type="region of interest" description="Disordered" evidence="1">
    <location>
        <begin position="374"/>
        <end position="441"/>
    </location>
</feature>
<keyword evidence="3" id="KW-1185">Reference proteome</keyword>
<feature type="region of interest" description="Disordered" evidence="1">
    <location>
        <begin position="127"/>
        <end position="272"/>
    </location>
</feature>
<accession>A0AAV9PNP2</accession>
<comment type="caution">
    <text evidence="2">The sequence shown here is derived from an EMBL/GenBank/DDBJ whole genome shotgun (WGS) entry which is preliminary data.</text>
</comment>
<organism evidence="2 3">
    <name type="scientific">Saxophila tyrrhenica</name>
    <dbReference type="NCBI Taxonomy" id="1690608"/>
    <lineage>
        <taxon>Eukaryota</taxon>
        <taxon>Fungi</taxon>
        <taxon>Dikarya</taxon>
        <taxon>Ascomycota</taxon>
        <taxon>Pezizomycotina</taxon>
        <taxon>Dothideomycetes</taxon>
        <taxon>Dothideomycetidae</taxon>
        <taxon>Mycosphaerellales</taxon>
        <taxon>Extremaceae</taxon>
        <taxon>Saxophila</taxon>
    </lineage>
</organism>
<feature type="compositionally biased region" description="Low complexity" evidence="1">
    <location>
        <begin position="215"/>
        <end position="227"/>
    </location>
</feature>
<feature type="compositionally biased region" description="Polar residues" evidence="1">
    <location>
        <begin position="176"/>
        <end position="185"/>
    </location>
</feature>
<evidence type="ECO:0000313" key="2">
    <source>
        <dbReference type="EMBL" id="KAK5175544.1"/>
    </source>
</evidence>
<feature type="compositionally biased region" description="Basic and acidic residues" evidence="1">
    <location>
        <begin position="136"/>
        <end position="153"/>
    </location>
</feature>
<evidence type="ECO:0000313" key="3">
    <source>
        <dbReference type="Proteomes" id="UP001337655"/>
    </source>
</evidence>
<feature type="compositionally biased region" description="Polar residues" evidence="1">
    <location>
        <begin position="386"/>
        <end position="405"/>
    </location>
</feature>
<proteinExistence type="predicted"/>
<dbReference type="RefSeq" id="XP_064664182.1">
    <property type="nucleotide sequence ID" value="XM_064797948.1"/>
</dbReference>
<reference evidence="2 3" key="1">
    <citation type="submission" date="2023-08" db="EMBL/GenBank/DDBJ databases">
        <title>Black Yeasts Isolated from many extreme environments.</title>
        <authorList>
            <person name="Coleine C."/>
            <person name="Stajich J.E."/>
            <person name="Selbmann L."/>
        </authorList>
    </citation>
    <scope>NUCLEOTIDE SEQUENCE [LARGE SCALE GENOMIC DNA]</scope>
    <source>
        <strain evidence="2 3">CCFEE 5935</strain>
    </source>
</reference>
<dbReference type="GeneID" id="89922033"/>
<name>A0AAV9PNP2_9PEZI</name>
<feature type="compositionally biased region" description="Low complexity" evidence="1">
    <location>
        <begin position="234"/>
        <end position="243"/>
    </location>
</feature>
<dbReference type="Proteomes" id="UP001337655">
    <property type="component" value="Unassembled WGS sequence"/>
</dbReference>
<feature type="compositionally biased region" description="Low complexity" evidence="1">
    <location>
        <begin position="406"/>
        <end position="421"/>
    </location>
</feature>